<dbReference type="SMART" id="SM00271">
    <property type="entry name" value="DnaJ"/>
    <property type="match status" value="1"/>
</dbReference>
<evidence type="ECO:0000313" key="3">
    <source>
        <dbReference type="EMBL" id="KAJ3589311.1"/>
    </source>
</evidence>
<dbReference type="OrthoDB" id="550424at2759"/>
<dbReference type="Pfam" id="PF01556">
    <property type="entry name" value="DnaJ_C"/>
    <property type="match status" value="1"/>
</dbReference>
<dbReference type="InterPro" id="IPR001623">
    <property type="entry name" value="DnaJ_domain"/>
</dbReference>
<comment type="caution">
    <text evidence="3">The sequence shown here is derived from an EMBL/GenBank/DDBJ whole genome shotgun (WGS) entry which is preliminary data.</text>
</comment>
<dbReference type="SUPFAM" id="SSF49493">
    <property type="entry name" value="HSP40/DnaJ peptide-binding domain"/>
    <property type="match status" value="2"/>
</dbReference>
<dbReference type="Proteomes" id="UP001148018">
    <property type="component" value="Unassembled WGS sequence"/>
</dbReference>
<dbReference type="Pfam" id="PF00226">
    <property type="entry name" value="DnaJ"/>
    <property type="match status" value="1"/>
</dbReference>
<dbReference type="PROSITE" id="PS50076">
    <property type="entry name" value="DNAJ_2"/>
    <property type="match status" value="1"/>
</dbReference>
<organism evidence="3 4">
    <name type="scientific">Muraenolepis orangiensis</name>
    <name type="common">Patagonian moray cod</name>
    <dbReference type="NCBI Taxonomy" id="630683"/>
    <lineage>
        <taxon>Eukaryota</taxon>
        <taxon>Metazoa</taxon>
        <taxon>Chordata</taxon>
        <taxon>Craniata</taxon>
        <taxon>Vertebrata</taxon>
        <taxon>Euteleostomi</taxon>
        <taxon>Actinopterygii</taxon>
        <taxon>Neopterygii</taxon>
        <taxon>Teleostei</taxon>
        <taxon>Neoteleostei</taxon>
        <taxon>Acanthomorphata</taxon>
        <taxon>Zeiogadaria</taxon>
        <taxon>Gadariae</taxon>
        <taxon>Gadiformes</taxon>
        <taxon>Muraenolepidoidei</taxon>
        <taxon>Muraenolepididae</taxon>
        <taxon>Muraenolepis</taxon>
    </lineage>
</organism>
<dbReference type="PANTHER" id="PTHR24078">
    <property type="entry name" value="DNAJ HOMOLOG SUBFAMILY C MEMBER"/>
    <property type="match status" value="1"/>
</dbReference>
<dbReference type="EMBL" id="JANIIK010000115">
    <property type="protein sequence ID" value="KAJ3589311.1"/>
    <property type="molecule type" value="Genomic_DNA"/>
</dbReference>
<dbReference type="GO" id="GO:0006457">
    <property type="term" value="P:protein folding"/>
    <property type="evidence" value="ECO:0007669"/>
    <property type="project" value="InterPro"/>
</dbReference>
<dbReference type="CDD" id="cd06257">
    <property type="entry name" value="DnaJ"/>
    <property type="match status" value="1"/>
</dbReference>
<dbReference type="InterPro" id="IPR002939">
    <property type="entry name" value="DnaJ_C"/>
</dbReference>
<dbReference type="AlphaFoldDB" id="A0A9Q0DJ69"/>
<keyword evidence="1" id="KW-0143">Chaperone</keyword>
<feature type="domain" description="J" evidence="2">
    <location>
        <begin position="4"/>
        <end position="66"/>
    </location>
</feature>
<dbReference type="InterPro" id="IPR008971">
    <property type="entry name" value="HSP40/DnaJ_pept-bd"/>
</dbReference>
<name>A0A9Q0DJ69_9TELE</name>
<gene>
    <name evidence="3" type="ORF">NHX12_010156</name>
</gene>
<dbReference type="Gene3D" id="1.10.287.110">
    <property type="entry name" value="DnaJ domain"/>
    <property type="match status" value="1"/>
</dbReference>
<accession>A0A9Q0DJ69</accession>
<protein>
    <recommendedName>
        <fullName evidence="2">J domain-containing protein</fullName>
    </recommendedName>
</protein>
<keyword evidence="4" id="KW-1185">Reference proteome</keyword>
<sequence length="345" mass="38746">MGIDYYAVFELNPSATDADIKMSYRRLALKNHPSRRPEAGDVFLELAEAYDVLSDLRKKATYDKFGEEGLKAGVPQLSGEDGAWISPYIFHGNPHQTFRLFFGGDNPFADFSSPCYSSGGWRTKDPPIERDVSLTLDDFYHGCTKKIKISRKVINEDGYTSGIQEKILIITVKPGWNDGTRVTFPEQGDQGPNSVPADIVFIVRQKTHPWFTRQQNNLALTGFSVDVETLDGRLVNIPVNDIVHPGYSKLVPGEGMPLSQDPALRGGLILTFDTQFPQKISPKSKRLIKHLLSQGSATRGIKQEMKEKERFWNCCGKLSRVNILSRSGSSLQTQLLLLVLWQLRR</sequence>
<dbReference type="SUPFAM" id="SSF46565">
    <property type="entry name" value="Chaperone J-domain"/>
    <property type="match status" value="1"/>
</dbReference>
<evidence type="ECO:0000313" key="4">
    <source>
        <dbReference type="Proteomes" id="UP001148018"/>
    </source>
</evidence>
<dbReference type="Gene3D" id="2.60.260.20">
    <property type="entry name" value="Urease metallochaperone UreE, N-terminal domain"/>
    <property type="match status" value="2"/>
</dbReference>
<reference evidence="3" key="1">
    <citation type="submission" date="2022-07" db="EMBL/GenBank/DDBJ databases">
        <title>Chromosome-level genome of Muraenolepis orangiensis.</title>
        <authorList>
            <person name="Kim J."/>
        </authorList>
    </citation>
    <scope>NUCLEOTIDE SEQUENCE</scope>
    <source>
        <strain evidence="3">KU_S4_2022</strain>
        <tissue evidence="3">Muscle</tissue>
    </source>
</reference>
<dbReference type="InterPro" id="IPR051339">
    <property type="entry name" value="DnaJ_subfamily_B"/>
</dbReference>
<evidence type="ECO:0000259" key="2">
    <source>
        <dbReference type="PROSITE" id="PS50076"/>
    </source>
</evidence>
<dbReference type="PANTHER" id="PTHR24078:SF519">
    <property type="entry name" value="DNAJ HOMOLOG SUBFAMILY B MEMBER 13"/>
    <property type="match status" value="1"/>
</dbReference>
<dbReference type="PRINTS" id="PR00625">
    <property type="entry name" value="JDOMAIN"/>
</dbReference>
<dbReference type="GO" id="GO:0051082">
    <property type="term" value="F:unfolded protein binding"/>
    <property type="evidence" value="ECO:0007669"/>
    <property type="project" value="InterPro"/>
</dbReference>
<dbReference type="GO" id="GO:0005829">
    <property type="term" value="C:cytosol"/>
    <property type="evidence" value="ECO:0007669"/>
    <property type="project" value="TreeGrafter"/>
</dbReference>
<dbReference type="GO" id="GO:0051087">
    <property type="term" value="F:protein-folding chaperone binding"/>
    <property type="evidence" value="ECO:0007669"/>
    <property type="project" value="TreeGrafter"/>
</dbReference>
<dbReference type="CDD" id="cd10747">
    <property type="entry name" value="DnaJ_C"/>
    <property type="match status" value="1"/>
</dbReference>
<dbReference type="InterPro" id="IPR036869">
    <property type="entry name" value="J_dom_sf"/>
</dbReference>
<evidence type="ECO:0000256" key="1">
    <source>
        <dbReference type="ARBA" id="ARBA00023186"/>
    </source>
</evidence>
<proteinExistence type="predicted"/>
<dbReference type="FunFam" id="2.60.260.20:FF:000002">
    <property type="entry name" value="Dnaj homolog subfamily b member"/>
    <property type="match status" value="1"/>
</dbReference>